<dbReference type="InterPro" id="IPR014910">
    <property type="entry name" value="YdhR"/>
</dbReference>
<dbReference type="Proteomes" id="UP000199387">
    <property type="component" value="Unassembled WGS sequence"/>
</dbReference>
<dbReference type="Gene3D" id="3.30.70.100">
    <property type="match status" value="1"/>
</dbReference>
<dbReference type="InterPro" id="IPR011008">
    <property type="entry name" value="Dimeric_a/b-barrel"/>
</dbReference>
<protein>
    <submittedName>
        <fullName evidence="1">Putative mono-oxygenase ydhR</fullName>
    </submittedName>
</protein>
<gene>
    <name evidence="1" type="ORF">SAMN04488112_107135</name>
</gene>
<dbReference type="EMBL" id="FMZA01000007">
    <property type="protein sequence ID" value="SDC40216.1"/>
    <property type="molecule type" value="Genomic_DNA"/>
</dbReference>
<dbReference type="PANTHER" id="PTHR39169:SF1">
    <property type="entry name" value="MONOOXYGENASE YDHR-RELATED"/>
    <property type="match status" value="1"/>
</dbReference>
<dbReference type="PANTHER" id="PTHR39169">
    <property type="match status" value="1"/>
</dbReference>
<sequence length="104" mass="12582">MDHLVTRWWKHFLIYTKVLMREKDFYGKFKRKIVRQKEAGGIYLFESKESAHKYLMINTERLKGFGIEPVNGEIFEVNEGLTQIKWSQLEHRDIVEVSYRNRAM</sequence>
<evidence type="ECO:0000313" key="2">
    <source>
        <dbReference type="Proteomes" id="UP000199387"/>
    </source>
</evidence>
<organism evidence="1 2">
    <name type="scientific">Melghirimyces thermohalophilus</name>
    <dbReference type="NCBI Taxonomy" id="1236220"/>
    <lineage>
        <taxon>Bacteria</taxon>
        <taxon>Bacillati</taxon>
        <taxon>Bacillota</taxon>
        <taxon>Bacilli</taxon>
        <taxon>Bacillales</taxon>
        <taxon>Thermoactinomycetaceae</taxon>
        <taxon>Melghirimyces</taxon>
    </lineage>
</organism>
<evidence type="ECO:0000313" key="1">
    <source>
        <dbReference type="EMBL" id="SDC40216.1"/>
    </source>
</evidence>
<keyword evidence="2" id="KW-1185">Reference proteome</keyword>
<dbReference type="AlphaFoldDB" id="A0A1G6LC39"/>
<dbReference type="Pfam" id="PF08803">
    <property type="entry name" value="ydhR"/>
    <property type="match status" value="1"/>
</dbReference>
<proteinExistence type="predicted"/>
<name>A0A1G6LC39_9BACL</name>
<dbReference type="STRING" id="1236220.SAMN04488112_107135"/>
<accession>A0A1G6LC39</accession>
<reference evidence="1 2" key="1">
    <citation type="submission" date="2016-10" db="EMBL/GenBank/DDBJ databases">
        <authorList>
            <person name="de Groot N.N."/>
        </authorList>
    </citation>
    <scope>NUCLEOTIDE SEQUENCE [LARGE SCALE GENOMIC DNA]</scope>
    <source>
        <strain evidence="1 2">DSM 45514</strain>
    </source>
</reference>
<dbReference type="SUPFAM" id="SSF54909">
    <property type="entry name" value="Dimeric alpha+beta barrel"/>
    <property type="match status" value="1"/>
</dbReference>